<evidence type="ECO:0000259" key="1">
    <source>
        <dbReference type="Pfam" id="PF20236"/>
    </source>
</evidence>
<reference evidence="2" key="1">
    <citation type="submission" date="2020-11" db="EMBL/GenBank/DDBJ databases">
        <authorList>
            <consortium name="DOE Joint Genome Institute"/>
            <person name="Ahrendt S."/>
            <person name="Riley R."/>
            <person name="Andreopoulos W."/>
            <person name="Labutti K."/>
            <person name="Pangilinan J."/>
            <person name="Ruiz-Duenas F.J."/>
            <person name="Barrasa J.M."/>
            <person name="Sanchez-Garcia M."/>
            <person name="Camarero S."/>
            <person name="Miyauchi S."/>
            <person name="Serrano A."/>
            <person name="Linde D."/>
            <person name="Babiker R."/>
            <person name="Drula E."/>
            <person name="Ayuso-Fernandez I."/>
            <person name="Pacheco R."/>
            <person name="Padilla G."/>
            <person name="Ferreira P."/>
            <person name="Barriuso J."/>
            <person name="Kellner H."/>
            <person name="Castanera R."/>
            <person name="Alfaro M."/>
            <person name="Ramirez L."/>
            <person name="Pisabarro A.G."/>
            <person name="Kuo A."/>
            <person name="Tritt A."/>
            <person name="Lipzen A."/>
            <person name="He G."/>
            <person name="Yan M."/>
            <person name="Ng V."/>
            <person name="Cullen D."/>
            <person name="Martin F."/>
            <person name="Rosso M.-N."/>
            <person name="Henrissat B."/>
            <person name="Hibbett D."/>
            <person name="Martinez A.T."/>
            <person name="Grigoriev I.V."/>
        </authorList>
    </citation>
    <scope>NUCLEOTIDE SEQUENCE</scope>
    <source>
        <strain evidence="2">ATCC 90797</strain>
    </source>
</reference>
<dbReference type="Proteomes" id="UP000807025">
    <property type="component" value="Unassembled WGS sequence"/>
</dbReference>
<proteinExistence type="predicted"/>
<dbReference type="Pfam" id="PF20236">
    <property type="entry name" value="DUF6593"/>
    <property type="match status" value="1"/>
</dbReference>
<dbReference type="EMBL" id="MU154573">
    <property type="protein sequence ID" value="KAF9494397.1"/>
    <property type="molecule type" value="Genomic_DNA"/>
</dbReference>
<dbReference type="InterPro" id="IPR046528">
    <property type="entry name" value="DUF6593"/>
</dbReference>
<feature type="domain" description="DUF6593" evidence="1">
    <location>
        <begin position="10"/>
        <end position="183"/>
    </location>
</feature>
<name>A0A9P5ZTU4_PLEER</name>
<gene>
    <name evidence="2" type="ORF">BDN71DRAFT_1393281</name>
</gene>
<evidence type="ECO:0000313" key="2">
    <source>
        <dbReference type="EMBL" id="KAF9494397.1"/>
    </source>
</evidence>
<sequence>MQFYITNSIPLNATFTDEDGQATYKTQTPFKFFADKTTTISRVLHTNNVASDDISKKGGDNQSQLVKLAEIEWKNDVSLSRFKYREKDVVISEFFYKGKQGWRGKDRVFTSFDGQEYRWRMNATYALLTLQDHHRTQIARYESEEPQLIGKSKKATLEIYPEGEHMVDTIIVSFVYMEKLRKERDRDARAGVGDPVNGLEDD</sequence>
<dbReference type="AlphaFoldDB" id="A0A9P5ZTU4"/>
<organism evidence="2 3">
    <name type="scientific">Pleurotus eryngii</name>
    <name type="common">Boletus of the steppes</name>
    <dbReference type="NCBI Taxonomy" id="5323"/>
    <lineage>
        <taxon>Eukaryota</taxon>
        <taxon>Fungi</taxon>
        <taxon>Dikarya</taxon>
        <taxon>Basidiomycota</taxon>
        <taxon>Agaricomycotina</taxon>
        <taxon>Agaricomycetes</taxon>
        <taxon>Agaricomycetidae</taxon>
        <taxon>Agaricales</taxon>
        <taxon>Pleurotineae</taxon>
        <taxon>Pleurotaceae</taxon>
        <taxon>Pleurotus</taxon>
    </lineage>
</organism>
<dbReference type="OrthoDB" id="3360976at2759"/>
<keyword evidence="3" id="KW-1185">Reference proteome</keyword>
<comment type="caution">
    <text evidence="2">The sequence shown here is derived from an EMBL/GenBank/DDBJ whole genome shotgun (WGS) entry which is preliminary data.</text>
</comment>
<evidence type="ECO:0000313" key="3">
    <source>
        <dbReference type="Proteomes" id="UP000807025"/>
    </source>
</evidence>
<protein>
    <recommendedName>
        <fullName evidence="1">DUF6593 domain-containing protein</fullName>
    </recommendedName>
</protein>
<accession>A0A9P5ZTU4</accession>